<keyword evidence="2" id="KW-0418">Kinase</keyword>
<reference evidence="2" key="1">
    <citation type="submission" date="2016-10" db="EMBL/GenBank/DDBJ databases">
        <authorList>
            <person name="de Groot N.N."/>
        </authorList>
    </citation>
    <scope>NUCLEOTIDE SEQUENCE [LARGE SCALE GENOMIC DNA]</scope>
    <source>
        <strain evidence="2">SP</strain>
    </source>
</reference>
<name>A0A1H3RWS2_9BACI</name>
<dbReference type="PANTHER" id="PTHR40086">
    <property type="entry name" value="PHOSPHOTRANSFERASE YTMP-RELATED"/>
    <property type="match status" value="1"/>
</dbReference>
<evidence type="ECO:0000313" key="3">
    <source>
        <dbReference type="Proteomes" id="UP000198935"/>
    </source>
</evidence>
<sequence length="269" mass="30991">MEHFMGKEWALRPAGGVTGEAYIAEQGDQKLFIKRNSSPFLAVLSAEGIVPKLLWTKRLENGDVITAQRWINGRELKAFEMREKRVARLLAKIHRSEDLLYMFMRMGNRPLAPAHIVKMIEEKSSALCLQLPCIREVLEWLRENAPFVAAAKHVVCHADLNHNNWLVSGEENLFLIDWDGAIVADPALDIAPLLYLYVPEEEWGLWLKEYGISLTAEFRLKMKWYMAAYCLETILWHGERQEMDEVARWTDVMKGITHEDALGEGNDRL</sequence>
<dbReference type="InterPro" id="IPR011009">
    <property type="entry name" value="Kinase-like_dom_sf"/>
</dbReference>
<dbReference type="AlphaFoldDB" id="A0A1H3RWS2"/>
<dbReference type="InterPro" id="IPR052077">
    <property type="entry name" value="CcrZ_PhaseVar_Mediator"/>
</dbReference>
<dbReference type="GO" id="GO:0016301">
    <property type="term" value="F:kinase activity"/>
    <property type="evidence" value="ECO:0007669"/>
    <property type="project" value="UniProtKB-KW"/>
</dbReference>
<dbReference type="EMBL" id="FNPI01000009">
    <property type="protein sequence ID" value="SDZ29309.1"/>
    <property type="molecule type" value="Genomic_DNA"/>
</dbReference>
<dbReference type="Proteomes" id="UP000198935">
    <property type="component" value="Unassembled WGS sequence"/>
</dbReference>
<proteinExistence type="predicted"/>
<protein>
    <submittedName>
        <fullName evidence="2">Thiamine kinase</fullName>
    </submittedName>
</protein>
<dbReference type="InterPro" id="IPR002575">
    <property type="entry name" value="Aminoglycoside_PTrfase"/>
</dbReference>
<keyword evidence="3" id="KW-1185">Reference proteome</keyword>
<evidence type="ECO:0000259" key="1">
    <source>
        <dbReference type="Pfam" id="PF01636"/>
    </source>
</evidence>
<dbReference type="Pfam" id="PF01636">
    <property type="entry name" value="APH"/>
    <property type="match status" value="1"/>
</dbReference>
<dbReference type="PANTHER" id="PTHR40086:SF1">
    <property type="entry name" value="CELL CYCLE REGULATOR CCRZ"/>
    <property type="match status" value="1"/>
</dbReference>
<organism evidence="2 3">
    <name type="scientific">Evansella caseinilytica</name>
    <dbReference type="NCBI Taxonomy" id="1503961"/>
    <lineage>
        <taxon>Bacteria</taxon>
        <taxon>Bacillati</taxon>
        <taxon>Bacillota</taxon>
        <taxon>Bacilli</taxon>
        <taxon>Bacillales</taxon>
        <taxon>Bacillaceae</taxon>
        <taxon>Evansella</taxon>
    </lineage>
</organism>
<gene>
    <name evidence="2" type="ORF">SAMN05421736_10962</name>
</gene>
<keyword evidence="2" id="KW-0808">Transferase</keyword>
<dbReference type="Gene3D" id="3.90.1200.10">
    <property type="match status" value="1"/>
</dbReference>
<dbReference type="OrthoDB" id="3171511at2"/>
<evidence type="ECO:0000313" key="2">
    <source>
        <dbReference type="EMBL" id="SDZ29309.1"/>
    </source>
</evidence>
<feature type="domain" description="Aminoglycoside phosphotransferase" evidence="1">
    <location>
        <begin position="14"/>
        <end position="214"/>
    </location>
</feature>
<dbReference type="STRING" id="1503961.SAMN05421736_10962"/>
<dbReference type="SUPFAM" id="SSF56112">
    <property type="entry name" value="Protein kinase-like (PK-like)"/>
    <property type="match status" value="1"/>
</dbReference>
<accession>A0A1H3RWS2</accession>